<evidence type="ECO:0000256" key="1">
    <source>
        <dbReference type="ARBA" id="ARBA00010013"/>
    </source>
</evidence>
<feature type="signal peptide" evidence="4">
    <location>
        <begin position="1"/>
        <end position="28"/>
    </location>
</feature>
<keyword evidence="2 4" id="KW-0732">Signal</keyword>
<gene>
    <name evidence="5" type="ORF">QS713_03995</name>
</gene>
<evidence type="ECO:0000313" key="5">
    <source>
        <dbReference type="EMBL" id="MDT3767229.1"/>
    </source>
</evidence>
<feature type="region of interest" description="Disordered" evidence="3">
    <location>
        <begin position="26"/>
        <end position="70"/>
    </location>
</feature>
<dbReference type="Pfam" id="PF10634">
    <property type="entry name" value="Iron_transport"/>
    <property type="match status" value="1"/>
</dbReference>
<dbReference type="InterPro" id="IPR038482">
    <property type="entry name" value="Tp34-type_sf"/>
</dbReference>
<protein>
    <submittedName>
        <fullName evidence="5">Iron transporter</fullName>
    </submittedName>
</protein>
<sequence>MNTIFKRALAIGSAVALAGTLAACSPQAKDDKADAGKDTAASQSQDENKGDDQKEDGGDDDAGFREEPVGDDVIVKPIKVSAVYFQPVPMTPENAGGTPAKEASIHLEADISAMPDNDLGYGAGDFIPGLGVDYEILDQSSNKEVLSGTLMPMNASDGPHYGLNLPKLDAGTYKLRIKVKSPEKASSWMLHTDPETGVKGRFWGEDLVAEFDNWNYDPADAWW</sequence>
<accession>A0ABU3IA28</accession>
<feature type="compositionally biased region" description="Basic and acidic residues" evidence="3">
    <location>
        <begin position="28"/>
        <end position="37"/>
    </location>
</feature>
<evidence type="ECO:0000313" key="6">
    <source>
        <dbReference type="Proteomes" id="UP001247542"/>
    </source>
</evidence>
<dbReference type="Gene3D" id="2.60.40.2480">
    <property type="entry name" value="Periplasmic metal-binding protein Tp34-type"/>
    <property type="match status" value="1"/>
</dbReference>
<reference evidence="5 6" key="1">
    <citation type="submission" date="2023-06" db="EMBL/GenBank/DDBJ databases">
        <title>Draft genome sequence of Gleimia hominis type strain CCUG 57540T.</title>
        <authorList>
            <person name="Salva-Serra F."/>
            <person name="Cardew S."/>
            <person name="Jensie Markopoulos S."/>
            <person name="Ohlen M."/>
            <person name="Inganas E."/>
            <person name="Svensson-Stadler L."/>
            <person name="Moore E.R.B."/>
        </authorList>
    </citation>
    <scope>NUCLEOTIDE SEQUENCE [LARGE SCALE GENOMIC DNA]</scope>
    <source>
        <strain evidence="5 6">CCUG 57540</strain>
    </source>
</reference>
<dbReference type="EMBL" id="JASXSX010000001">
    <property type="protein sequence ID" value="MDT3767229.1"/>
    <property type="molecule type" value="Genomic_DNA"/>
</dbReference>
<proteinExistence type="inferred from homology"/>
<organism evidence="5 6">
    <name type="scientific">Gleimia hominis</name>
    <dbReference type="NCBI Taxonomy" id="595468"/>
    <lineage>
        <taxon>Bacteria</taxon>
        <taxon>Bacillati</taxon>
        <taxon>Actinomycetota</taxon>
        <taxon>Actinomycetes</taxon>
        <taxon>Actinomycetales</taxon>
        <taxon>Actinomycetaceae</taxon>
        <taxon>Gleimia</taxon>
    </lineage>
</organism>
<dbReference type="RefSeq" id="WP_313272609.1">
    <property type="nucleotide sequence ID" value="NZ_JASXSX010000001.1"/>
</dbReference>
<dbReference type="InterPro" id="IPR018470">
    <property type="entry name" value="Metal-bd_Tp34-typ"/>
</dbReference>
<comment type="similarity">
    <text evidence="1">Belongs to the UPF0423 family.</text>
</comment>
<feature type="chain" id="PRO_5046315069" evidence="4">
    <location>
        <begin position="29"/>
        <end position="223"/>
    </location>
</feature>
<feature type="compositionally biased region" description="Basic and acidic residues" evidence="3">
    <location>
        <begin position="46"/>
        <end position="68"/>
    </location>
</feature>
<dbReference type="PROSITE" id="PS51257">
    <property type="entry name" value="PROKAR_LIPOPROTEIN"/>
    <property type="match status" value="1"/>
</dbReference>
<name>A0ABU3IA28_9ACTO</name>
<evidence type="ECO:0000256" key="4">
    <source>
        <dbReference type="SAM" id="SignalP"/>
    </source>
</evidence>
<dbReference type="Proteomes" id="UP001247542">
    <property type="component" value="Unassembled WGS sequence"/>
</dbReference>
<evidence type="ECO:0000256" key="3">
    <source>
        <dbReference type="SAM" id="MobiDB-lite"/>
    </source>
</evidence>
<evidence type="ECO:0000256" key="2">
    <source>
        <dbReference type="ARBA" id="ARBA00022729"/>
    </source>
</evidence>
<keyword evidence="6" id="KW-1185">Reference proteome</keyword>
<comment type="caution">
    <text evidence="5">The sequence shown here is derived from an EMBL/GenBank/DDBJ whole genome shotgun (WGS) entry which is preliminary data.</text>
</comment>